<accession>A0A447IJA5</accession>
<proteinExistence type="predicted"/>
<organism evidence="1 2">
    <name type="scientific">Paracoccus haematequi</name>
    <dbReference type="NCBI Taxonomy" id="2491866"/>
    <lineage>
        <taxon>Bacteria</taxon>
        <taxon>Pseudomonadati</taxon>
        <taxon>Pseudomonadota</taxon>
        <taxon>Alphaproteobacteria</taxon>
        <taxon>Rhodobacterales</taxon>
        <taxon>Paracoccaceae</taxon>
        <taxon>Paracoccus</taxon>
    </lineage>
</organism>
<reference evidence="1 2" key="1">
    <citation type="submission" date="2018-12" db="EMBL/GenBank/DDBJ databases">
        <authorList>
            <person name="Criscuolo A."/>
        </authorList>
    </citation>
    <scope>NUCLEOTIDE SEQUENCE [LARGE SCALE GENOMIC DNA]</scope>
    <source>
        <strain evidence="1">ACIP1116241</strain>
    </source>
</reference>
<evidence type="ECO:0000313" key="2">
    <source>
        <dbReference type="Proteomes" id="UP000270743"/>
    </source>
</evidence>
<dbReference type="AlphaFoldDB" id="A0A447IJA5"/>
<name>A0A447IJA5_9RHOB</name>
<gene>
    <name evidence="1" type="ORF">PARHAE_00769</name>
</gene>
<protein>
    <submittedName>
        <fullName evidence="1">Uncharacterized protein</fullName>
    </submittedName>
</protein>
<keyword evidence="2" id="KW-1185">Reference proteome</keyword>
<sequence>MPNTATVSGKFVDTDGNAVAGGKIVATLVGTDAWEDGARIVTSTESATTGADGNWSLDLAVNGEGRNASTTWTFTGYGPDVNKVFEVKGVFIPVAVAALLNDLEVTSAGNIKAAKDNSLVRVITALNYAEYLALPAGQRRDNDLVVIVPGV</sequence>
<dbReference type="Proteomes" id="UP000270743">
    <property type="component" value="Unassembled WGS sequence"/>
</dbReference>
<dbReference type="OrthoDB" id="7777913at2"/>
<dbReference type="EMBL" id="UZWE01000021">
    <property type="protein sequence ID" value="VDS07592.1"/>
    <property type="molecule type" value="Genomic_DNA"/>
</dbReference>
<evidence type="ECO:0000313" key="1">
    <source>
        <dbReference type="EMBL" id="VDS07592.1"/>
    </source>
</evidence>
<dbReference type="RefSeq" id="WP_126153280.1">
    <property type="nucleotide sequence ID" value="NZ_UZWE01000021.1"/>
</dbReference>